<gene>
    <name evidence="4" type="ORF">E2488_11530</name>
</gene>
<evidence type="ECO:0000313" key="5">
    <source>
        <dbReference type="Proteomes" id="UP000298517"/>
    </source>
</evidence>
<evidence type="ECO:0000256" key="1">
    <source>
        <dbReference type="ARBA" id="ARBA00023015"/>
    </source>
</evidence>
<accession>A0A4Y8ASB8</accession>
<dbReference type="PANTHER" id="PTHR38465">
    <property type="entry name" value="HTH-TYPE TRANSCRIPTIONAL REGULATOR MJ1563-RELATED"/>
    <property type="match status" value="1"/>
</dbReference>
<dbReference type="InterPro" id="IPR036390">
    <property type="entry name" value="WH_DNA-bd_sf"/>
</dbReference>
<evidence type="ECO:0000256" key="2">
    <source>
        <dbReference type="ARBA" id="ARBA00023125"/>
    </source>
</evidence>
<keyword evidence="1" id="KW-0805">Transcription regulation</keyword>
<dbReference type="AlphaFoldDB" id="A0A4Y8ASB8"/>
<proteinExistence type="predicted"/>
<name>A0A4Y8ASB8_9FLAO</name>
<protein>
    <submittedName>
        <fullName evidence="4">MarR family transcriptional regulator</fullName>
    </submittedName>
</protein>
<evidence type="ECO:0000313" key="4">
    <source>
        <dbReference type="EMBL" id="TEW74095.1"/>
    </source>
</evidence>
<dbReference type="InterPro" id="IPR036388">
    <property type="entry name" value="WH-like_DNA-bd_sf"/>
</dbReference>
<keyword evidence="2" id="KW-0238">DNA-binding</keyword>
<evidence type="ECO:0000256" key="3">
    <source>
        <dbReference type="ARBA" id="ARBA00023163"/>
    </source>
</evidence>
<dbReference type="RefSeq" id="WP_134248493.1">
    <property type="nucleotide sequence ID" value="NZ_SNQI01000003.1"/>
</dbReference>
<sequence>MEKKEQLVKEKLALVEELGIHFECNDNLPPLASRIIVYLILNGVEGATFEELVEKLEASKSSISTNLQLLQSINRITYFTKSGDRKRHFRISPNYMISRMDEKISLWEEEKNNHQKIYNYKEKMLQVNNAYHENHLSLQFNMQIIEFINKMINNLTELKQNLLTIINKEENEKNI</sequence>
<dbReference type="SUPFAM" id="SSF46785">
    <property type="entry name" value="Winged helix' DNA-binding domain"/>
    <property type="match status" value="1"/>
</dbReference>
<dbReference type="InterPro" id="IPR052362">
    <property type="entry name" value="HTH-GbsR_regulator"/>
</dbReference>
<dbReference type="PANTHER" id="PTHR38465:SF1">
    <property type="entry name" value="HTH-TYPE TRANSCRIPTIONAL REGULATOR MJ1563-RELATED"/>
    <property type="match status" value="1"/>
</dbReference>
<dbReference type="GO" id="GO:0003677">
    <property type="term" value="F:DNA binding"/>
    <property type="evidence" value="ECO:0007669"/>
    <property type="project" value="UniProtKB-KW"/>
</dbReference>
<dbReference type="Proteomes" id="UP000298517">
    <property type="component" value="Unassembled WGS sequence"/>
</dbReference>
<reference evidence="4 5" key="1">
    <citation type="journal article" date="2011" name="J. Microbiol.">
        <title>Gramella jeungdoensis sp. nov., isolated from a solar saltern in Korea.</title>
        <authorList>
            <person name="Joung Y."/>
            <person name="Kim H."/>
            <person name="Jang T."/>
            <person name="Ahn T.S."/>
            <person name="Joh K."/>
        </authorList>
    </citation>
    <scope>NUCLEOTIDE SEQUENCE [LARGE SCALE GENOMIC DNA]</scope>
    <source>
        <strain evidence="4 5">KCTC 23123</strain>
    </source>
</reference>
<organism evidence="4 5">
    <name type="scientific">Gramella jeungdoensis</name>
    <dbReference type="NCBI Taxonomy" id="708091"/>
    <lineage>
        <taxon>Bacteria</taxon>
        <taxon>Pseudomonadati</taxon>
        <taxon>Bacteroidota</taxon>
        <taxon>Flavobacteriia</taxon>
        <taxon>Flavobacteriales</taxon>
        <taxon>Flavobacteriaceae</taxon>
        <taxon>Christiangramia</taxon>
    </lineage>
</organism>
<dbReference type="EMBL" id="SNQI01000003">
    <property type="protein sequence ID" value="TEW74095.1"/>
    <property type="molecule type" value="Genomic_DNA"/>
</dbReference>
<dbReference type="OrthoDB" id="1807857at2"/>
<dbReference type="Gene3D" id="1.10.10.10">
    <property type="entry name" value="Winged helix-like DNA-binding domain superfamily/Winged helix DNA-binding domain"/>
    <property type="match status" value="1"/>
</dbReference>
<comment type="caution">
    <text evidence="4">The sequence shown here is derived from an EMBL/GenBank/DDBJ whole genome shotgun (WGS) entry which is preliminary data.</text>
</comment>
<keyword evidence="5" id="KW-1185">Reference proteome</keyword>
<keyword evidence="3" id="KW-0804">Transcription</keyword>